<gene>
    <name evidence="2" type="ordered locus">Ppro_1407</name>
</gene>
<accession>A1ANV3</accession>
<evidence type="ECO:0000256" key="1">
    <source>
        <dbReference type="SAM" id="MobiDB-lite"/>
    </source>
</evidence>
<dbReference type="AlphaFoldDB" id="A1ANV3"/>
<dbReference type="EMBL" id="CP000482">
    <property type="protein sequence ID" value="ABK99023.1"/>
    <property type="molecule type" value="Genomic_DNA"/>
</dbReference>
<evidence type="ECO:0000313" key="3">
    <source>
        <dbReference type="Proteomes" id="UP000006732"/>
    </source>
</evidence>
<reference evidence="2 3" key="1">
    <citation type="submission" date="2006-10" db="EMBL/GenBank/DDBJ databases">
        <title>Complete sequence of chromosome of Pelobacter propionicus DSM 2379.</title>
        <authorList>
            <consortium name="US DOE Joint Genome Institute"/>
            <person name="Copeland A."/>
            <person name="Lucas S."/>
            <person name="Lapidus A."/>
            <person name="Barry K."/>
            <person name="Detter J.C."/>
            <person name="Glavina del Rio T."/>
            <person name="Hammon N."/>
            <person name="Israni S."/>
            <person name="Dalin E."/>
            <person name="Tice H."/>
            <person name="Pitluck S."/>
            <person name="Saunders E."/>
            <person name="Brettin T."/>
            <person name="Bruce D."/>
            <person name="Han C."/>
            <person name="Tapia R."/>
            <person name="Schmutz J."/>
            <person name="Larimer F."/>
            <person name="Land M."/>
            <person name="Hauser L."/>
            <person name="Kyrpides N."/>
            <person name="Kim E."/>
            <person name="Lovley D."/>
            <person name="Richardson P."/>
        </authorList>
    </citation>
    <scope>NUCLEOTIDE SEQUENCE [LARGE SCALE GENOMIC DNA]</scope>
    <source>
        <strain evidence="3">DSM 2379 / NBRC 103807 / OttBd1</strain>
    </source>
</reference>
<dbReference type="RefSeq" id="WP_011735316.1">
    <property type="nucleotide sequence ID" value="NC_008609.1"/>
</dbReference>
<dbReference type="Proteomes" id="UP000006732">
    <property type="component" value="Chromosome"/>
</dbReference>
<proteinExistence type="predicted"/>
<name>A1ANV3_PELPD</name>
<dbReference type="HOGENOM" id="CLU_401036_0_0_7"/>
<dbReference type="STRING" id="338966.Ppro_1407"/>
<feature type="region of interest" description="Disordered" evidence="1">
    <location>
        <begin position="1"/>
        <end position="23"/>
    </location>
</feature>
<sequence>MSVPPPDCPQDVPQGREASNGKSVNRRQLVNKLNFINFQDETIIAHFRHAKYDSSLGLKIKPLPCAGEQLDCCWVDTAALPQVMRNYQFDHLLIPDGKKPLLARPKLINSSAEGISFLLPLTCREFKLRKIKRHPVAGIRAQFTQNSAPFHGVLMDFTPVALRVEGDQDAPQTFSWINPDIPVDLHLYDGDQLIYSGECSIIRSSTRQSTRTFVLSPVNSSIRRFPPKQYRTRRHQLVPAPNVVFRHPLIASTINLKAVDLSGAGVAVMENEEDSVLMPGMIIPELELALAHGFSIACKAQVLSRNVIDKGDGERDVRCGLTILDMDIHQHVRLLSLLHQAGNSHSYVCNNVDMDALWDFFFETGFIYPEKYAFFQARKEEIKKTYIRLYEETPHIARHFIYQDRGAILGHMAMVRFYENSWLIHHHAARKTVSLKAGLTVLNQITQYVNELHNLYFAHLHYVYCYFRPANKFPNRVFGGFARQLANPRGCSLDEFAYAHYLKKEGEERRGMPGGWELVETNGASDLTELGNFYGYVSGGLMIDAFDLRPETSCLDDLEEEYRRLGFVKKRRFYSLFHEGTLKALAITTITDAGFNMANLTNCATLMVLDETIPRQVVDISLEKLSSQYEGEEMPVLIYPRAYVEQQSIPYEKMYMLWILNLRYLDDFFKYCDDLFGGDEKGARTGDTR</sequence>
<evidence type="ECO:0000313" key="2">
    <source>
        <dbReference type="EMBL" id="ABK99023.1"/>
    </source>
</evidence>
<organism evidence="2 3">
    <name type="scientific">Pelobacter propionicus (strain DSM 2379 / NBRC 103807 / OttBd1)</name>
    <dbReference type="NCBI Taxonomy" id="338966"/>
    <lineage>
        <taxon>Bacteria</taxon>
        <taxon>Pseudomonadati</taxon>
        <taxon>Thermodesulfobacteriota</taxon>
        <taxon>Desulfuromonadia</taxon>
        <taxon>Desulfuromonadales</taxon>
        <taxon>Desulfuromonadaceae</taxon>
        <taxon>Pelobacter</taxon>
    </lineage>
</organism>
<keyword evidence="3" id="KW-1185">Reference proteome</keyword>
<dbReference type="KEGG" id="ppd:Ppro_1407"/>
<dbReference type="OrthoDB" id="5389280at2"/>
<dbReference type="eggNOG" id="COG0515">
    <property type="taxonomic scope" value="Bacteria"/>
</dbReference>
<protein>
    <submittedName>
        <fullName evidence="2">Type IV pilus assembly PilZ</fullName>
    </submittedName>
</protein>